<dbReference type="Proteomes" id="UP000663842">
    <property type="component" value="Unassembled WGS sequence"/>
</dbReference>
<organism evidence="2 3">
    <name type="scientific">Rotaria magnacalcarata</name>
    <dbReference type="NCBI Taxonomy" id="392030"/>
    <lineage>
        <taxon>Eukaryota</taxon>
        <taxon>Metazoa</taxon>
        <taxon>Spiralia</taxon>
        <taxon>Gnathifera</taxon>
        <taxon>Rotifera</taxon>
        <taxon>Eurotatoria</taxon>
        <taxon>Bdelloidea</taxon>
        <taxon>Philodinida</taxon>
        <taxon>Philodinidae</taxon>
        <taxon>Rotaria</taxon>
    </lineage>
</organism>
<evidence type="ECO:0000256" key="1">
    <source>
        <dbReference type="SAM" id="MobiDB-lite"/>
    </source>
</evidence>
<name>A0A820FGF4_9BILA</name>
<feature type="compositionally biased region" description="Low complexity" evidence="1">
    <location>
        <begin position="503"/>
        <end position="514"/>
    </location>
</feature>
<dbReference type="AlphaFoldDB" id="A0A820FGF4"/>
<protein>
    <submittedName>
        <fullName evidence="2">Uncharacterized protein</fullName>
    </submittedName>
</protein>
<gene>
    <name evidence="2" type="ORF">UXM345_LOCUS31402</name>
</gene>
<feature type="compositionally biased region" description="Basic and acidic residues" evidence="1">
    <location>
        <begin position="523"/>
        <end position="536"/>
    </location>
</feature>
<dbReference type="EMBL" id="CAJOBF010008840">
    <property type="protein sequence ID" value="CAF4263456.1"/>
    <property type="molecule type" value="Genomic_DNA"/>
</dbReference>
<comment type="caution">
    <text evidence="2">The sequence shown here is derived from an EMBL/GenBank/DDBJ whole genome shotgun (WGS) entry which is preliminary data.</text>
</comment>
<feature type="region of interest" description="Disordered" evidence="1">
    <location>
        <begin position="475"/>
        <end position="555"/>
    </location>
</feature>
<feature type="compositionally biased region" description="Polar residues" evidence="1">
    <location>
        <begin position="537"/>
        <end position="546"/>
    </location>
</feature>
<evidence type="ECO:0000313" key="2">
    <source>
        <dbReference type="EMBL" id="CAF4263456.1"/>
    </source>
</evidence>
<feature type="region of interest" description="Disordered" evidence="1">
    <location>
        <begin position="654"/>
        <end position="735"/>
    </location>
</feature>
<reference evidence="2" key="1">
    <citation type="submission" date="2021-02" db="EMBL/GenBank/DDBJ databases">
        <authorList>
            <person name="Nowell W R."/>
        </authorList>
    </citation>
    <scope>NUCLEOTIDE SEQUENCE</scope>
</reference>
<feature type="compositionally biased region" description="Polar residues" evidence="1">
    <location>
        <begin position="20"/>
        <end position="50"/>
    </location>
</feature>
<feature type="compositionally biased region" description="Polar residues" evidence="1">
    <location>
        <begin position="654"/>
        <end position="674"/>
    </location>
</feature>
<accession>A0A820FGF4</accession>
<evidence type="ECO:0000313" key="3">
    <source>
        <dbReference type="Proteomes" id="UP000663842"/>
    </source>
</evidence>
<feature type="region of interest" description="Disordered" evidence="1">
    <location>
        <begin position="1"/>
        <end position="67"/>
    </location>
</feature>
<proteinExistence type="predicted"/>
<sequence>MADEQSNAKGEVQDPESGLGTVTQDTDENNSQPNEGIDSNNSAQNTQSPQIEDIGSDSHESNDDDDNMVFSRKAYRALMRDRAQLEALKNEATAQNYQISNSKDLVNKSLNKTTYNDANITNNDNGTVGTNDHVQSTSNAQHGTVQHLLPQNTIDTSVRPKTYANVVTSQGTNNIRPTHTVTQTPKTYASIVCTPSQNNSPIKPALSQPTVSNQNKQQSFINNKFNKFRNVTGTRPSNLHNTQWSNKNQNTKFHLTMLSQKLSTLNFKELNKIKNETNKLTQGPSTDDLTSTSCNNTPGLGELNNTSTEQIKIYTNTEMSSRDKDQHYNSKYPCNIKIDSLTHDLLEYNLSFGKKYINFLDRAVKDESIYINEKLDQCYFSALQDYQQANFNMVETKDQLDVIFLRNDYDFNNWASYIYQLCGVLTNQEKLEMEHRLDYVIALEKISKRKKPIHYNEILSLFGQYFSFQTPHLLVETNDPDSDEQNESDGPDTDTEVKIEIRNPTPTLTPNTSNHDISFPTNRKPDSKLTSHEETSSTKVVTSKKQQPIPAVPDSKYINKSSAEEANQETEIPKLSPVIQRNKLPDFSPALNELNKSPKGYYPPPQNYFSPSNNNNFNNNFNNLNNTPINDRTSYTPPYGDKKYIDLINENASPLKQPNFNFSPRKQEVPTNEGLNADQALSPKRELISDCENESSVQPIPELQQHTDERPQSRYRPSSPSIMKTRSQTRKENQS</sequence>
<feature type="compositionally biased region" description="Acidic residues" evidence="1">
    <location>
        <begin position="478"/>
        <end position="494"/>
    </location>
</feature>